<gene>
    <name evidence="1" type="ORF">JR316_002991</name>
</gene>
<organism evidence="1">
    <name type="scientific">Psilocybe cubensis</name>
    <name type="common">Psychedelic mushroom</name>
    <name type="synonym">Stropharia cubensis</name>
    <dbReference type="NCBI Taxonomy" id="181762"/>
    <lineage>
        <taxon>Eukaryota</taxon>
        <taxon>Fungi</taxon>
        <taxon>Dikarya</taxon>
        <taxon>Basidiomycota</taxon>
        <taxon>Agaricomycotina</taxon>
        <taxon>Agaricomycetes</taxon>
        <taxon>Agaricomycetidae</taxon>
        <taxon>Agaricales</taxon>
        <taxon>Agaricineae</taxon>
        <taxon>Strophariaceae</taxon>
        <taxon>Psilocybe</taxon>
    </lineage>
</organism>
<accession>A0A8H8CMI7</accession>
<dbReference type="SUPFAM" id="SSF52047">
    <property type="entry name" value="RNI-like"/>
    <property type="match status" value="1"/>
</dbReference>
<name>A0A8H8CMI7_PSICU</name>
<proteinExistence type="predicted"/>
<dbReference type="OrthoDB" id="3221235at2759"/>
<protein>
    <recommendedName>
        <fullName evidence="2">F-box domain-containing protein</fullName>
    </recommendedName>
</protein>
<evidence type="ECO:0000313" key="1">
    <source>
        <dbReference type="EMBL" id="KAG5170916.1"/>
    </source>
</evidence>
<comment type="caution">
    <text evidence="1">The sequence shown here is derived from an EMBL/GenBank/DDBJ whole genome shotgun (WGS) entry which is preliminary data.</text>
</comment>
<dbReference type="EMBL" id="JAFIQS010000003">
    <property type="protein sequence ID" value="KAG5170916.1"/>
    <property type="molecule type" value="Genomic_DNA"/>
</dbReference>
<sequence>MHSTSATIQNLPIEIFSLIFEYYQSENLEEPNDELAEVIVSHVCSAWRSIAIGNPKLWSWYANRHEKKHKQELERLAVYLERSSNHPLYLWFVIKSYSPRPHILRQKVFTDTTEYRAISLLQKATEHTRRWRCISIDIRGRHESYQRSWCFFSPPQNLSFPELETFEVYMPRLLHNAYLEELFGGELATPKLWFVRVDPIPFVHFNPPRSITTLELHWEYRDPLPSMPKFLEALCDIMASPTLTTVCIIGEMFDKEYTKEFLTKRKRLSTFIKNLRCSSAIFSSAIFRHFQFPRLELLWLREIVFREIFEDVQSIDPTLKIFPSLRTLILLNCYSDQDSYMTSLAQYTQNVKHLYILQDPELLVGVHLVDPDSERSAFSLIVDEKILSSTTIWPDLDIVTFSRPTHDKISSEQVASCIDIVQNRKKEFMLHIPRYNAESWESEDLVLWASLSATGKLEIIPVTDIYVSIGRWLPWPSRLPPGIKRPFELQDGDSFFGPIYL</sequence>
<evidence type="ECO:0008006" key="2">
    <source>
        <dbReference type="Google" id="ProtNLM"/>
    </source>
</evidence>
<dbReference type="Gene3D" id="1.20.1280.50">
    <property type="match status" value="1"/>
</dbReference>
<reference evidence="1" key="1">
    <citation type="submission" date="2021-02" db="EMBL/GenBank/DDBJ databases">
        <title>Psilocybe cubensis genome.</title>
        <authorList>
            <person name="Mckernan K.J."/>
            <person name="Crawford S."/>
            <person name="Trippe A."/>
            <person name="Kane L.T."/>
            <person name="Mclaughlin S."/>
        </authorList>
    </citation>
    <scope>NUCLEOTIDE SEQUENCE [LARGE SCALE GENOMIC DNA]</scope>
    <source>
        <strain evidence="1">MGC-MH-2018</strain>
    </source>
</reference>
<dbReference type="AlphaFoldDB" id="A0A8H8CMI7"/>